<gene>
    <name evidence="3" type="ORF">GCM10007276_01830</name>
</gene>
<keyword evidence="4" id="KW-1185">Reference proteome</keyword>
<keyword evidence="1" id="KW-0472">Membrane</keyword>
<proteinExistence type="predicted"/>
<dbReference type="Proteomes" id="UP000602745">
    <property type="component" value="Unassembled WGS sequence"/>
</dbReference>
<feature type="transmembrane region" description="Helical" evidence="1">
    <location>
        <begin position="82"/>
        <end position="111"/>
    </location>
</feature>
<name>A0A8J2YF87_9RHOB</name>
<reference evidence="3" key="2">
    <citation type="submission" date="2020-09" db="EMBL/GenBank/DDBJ databases">
        <authorList>
            <person name="Sun Q."/>
            <person name="Sedlacek I."/>
        </authorList>
    </citation>
    <scope>NUCLEOTIDE SEQUENCE</scope>
    <source>
        <strain evidence="3">CCM 7684</strain>
    </source>
</reference>
<keyword evidence="1" id="KW-0812">Transmembrane</keyword>
<feature type="domain" description="DUF1468" evidence="2">
    <location>
        <begin position="14"/>
        <end position="144"/>
    </location>
</feature>
<dbReference type="InterPro" id="IPR009936">
    <property type="entry name" value="DUF1468"/>
</dbReference>
<sequence length="150" mass="16111">MKTRICKGSLDFYSGLLLSCIAAIAVWFILDLRIGTPRSMGPGFFPLAIAIVLGAMGLFLLLRGLVVRGADAEDLHLRPLAFVLLSMGAFAVLIDRAGLIVAVLAQIAIAIFASRETKLRESVIFGAVLATFCALVFVRLLGVPVRVLPW</sequence>
<feature type="transmembrane region" description="Helical" evidence="1">
    <location>
        <begin position="123"/>
        <end position="142"/>
    </location>
</feature>
<evidence type="ECO:0000313" key="3">
    <source>
        <dbReference type="EMBL" id="GGE28271.1"/>
    </source>
</evidence>
<dbReference type="RefSeq" id="WP_188407800.1">
    <property type="nucleotide sequence ID" value="NZ_BMCP01000001.1"/>
</dbReference>
<feature type="transmembrane region" description="Helical" evidence="1">
    <location>
        <begin position="12"/>
        <end position="32"/>
    </location>
</feature>
<organism evidence="3 4">
    <name type="scientific">Agaricicola taiwanensis</name>
    <dbReference type="NCBI Taxonomy" id="591372"/>
    <lineage>
        <taxon>Bacteria</taxon>
        <taxon>Pseudomonadati</taxon>
        <taxon>Pseudomonadota</taxon>
        <taxon>Alphaproteobacteria</taxon>
        <taxon>Rhodobacterales</taxon>
        <taxon>Paracoccaceae</taxon>
        <taxon>Agaricicola</taxon>
    </lineage>
</organism>
<dbReference type="Pfam" id="PF07331">
    <property type="entry name" value="TctB"/>
    <property type="match status" value="1"/>
</dbReference>
<evidence type="ECO:0000256" key="1">
    <source>
        <dbReference type="SAM" id="Phobius"/>
    </source>
</evidence>
<keyword evidence="1" id="KW-1133">Transmembrane helix</keyword>
<evidence type="ECO:0000313" key="4">
    <source>
        <dbReference type="Proteomes" id="UP000602745"/>
    </source>
</evidence>
<comment type="caution">
    <text evidence="3">The sequence shown here is derived from an EMBL/GenBank/DDBJ whole genome shotgun (WGS) entry which is preliminary data.</text>
</comment>
<feature type="transmembrane region" description="Helical" evidence="1">
    <location>
        <begin position="44"/>
        <end position="62"/>
    </location>
</feature>
<dbReference type="AlphaFoldDB" id="A0A8J2YF87"/>
<accession>A0A8J2YF87</accession>
<dbReference type="EMBL" id="BMCP01000001">
    <property type="protein sequence ID" value="GGE28271.1"/>
    <property type="molecule type" value="Genomic_DNA"/>
</dbReference>
<reference evidence="3" key="1">
    <citation type="journal article" date="2014" name="Int. J. Syst. Evol. Microbiol.">
        <title>Complete genome sequence of Corynebacterium casei LMG S-19264T (=DSM 44701T), isolated from a smear-ripened cheese.</title>
        <authorList>
            <consortium name="US DOE Joint Genome Institute (JGI-PGF)"/>
            <person name="Walter F."/>
            <person name="Albersmeier A."/>
            <person name="Kalinowski J."/>
            <person name="Ruckert C."/>
        </authorList>
    </citation>
    <scope>NUCLEOTIDE SEQUENCE</scope>
    <source>
        <strain evidence="3">CCM 7684</strain>
    </source>
</reference>
<protein>
    <recommendedName>
        <fullName evidence="2">DUF1468 domain-containing protein</fullName>
    </recommendedName>
</protein>
<evidence type="ECO:0000259" key="2">
    <source>
        <dbReference type="Pfam" id="PF07331"/>
    </source>
</evidence>